<evidence type="ECO:0000256" key="2">
    <source>
        <dbReference type="ARBA" id="ARBA00006181"/>
    </source>
</evidence>
<dbReference type="AlphaFoldDB" id="A0A250XJ83"/>
<dbReference type="GO" id="GO:0000172">
    <property type="term" value="C:ribonuclease MRP complex"/>
    <property type="evidence" value="ECO:0007669"/>
    <property type="project" value="InterPro"/>
</dbReference>
<dbReference type="PANTHER" id="PTHR13348:SF0">
    <property type="entry name" value="RIBONUCLEASE P PROTEIN SUBUNIT P29"/>
    <property type="match status" value="1"/>
</dbReference>
<dbReference type="GO" id="GO:0005634">
    <property type="term" value="C:nucleus"/>
    <property type="evidence" value="ECO:0007669"/>
    <property type="project" value="UniProtKB-SubCell"/>
</dbReference>
<dbReference type="STRING" id="1157962.A0A250XJ83"/>
<comment type="similarity">
    <text evidence="2">Belongs to the eukaryotic/archaeal RNase P protein component 1 family.</text>
</comment>
<evidence type="ECO:0000256" key="1">
    <source>
        <dbReference type="ARBA" id="ARBA00004123"/>
    </source>
</evidence>
<evidence type="ECO:0000313" key="5">
    <source>
        <dbReference type="Proteomes" id="UP000232323"/>
    </source>
</evidence>
<feature type="compositionally biased region" description="Polar residues" evidence="3">
    <location>
        <begin position="212"/>
        <end position="237"/>
    </location>
</feature>
<comment type="caution">
    <text evidence="4">The sequence shown here is derived from an EMBL/GenBank/DDBJ whole genome shotgun (WGS) entry which is preliminary data.</text>
</comment>
<reference evidence="4 5" key="1">
    <citation type="submission" date="2017-08" db="EMBL/GenBank/DDBJ databases">
        <title>Acidophilic green algal genome provides insights into adaptation to an acidic environment.</title>
        <authorList>
            <person name="Hirooka S."/>
            <person name="Hirose Y."/>
            <person name="Kanesaki Y."/>
            <person name="Higuchi S."/>
            <person name="Fujiwara T."/>
            <person name="Onuma R."/>
            <person name="Era A."/>
            <person name="Ohbayashi R."/>
            <person name="Uzuka A."/>
            <person name="Nozaki H."/>
            <person name="Yoshikawa H."/>
            <person name="Miyagishima S.Y."/>
        </authorList>
    </citation>
    <scope>NUCLEOTIDE SEQUENCE [LARGE SCALE GENOMIC DNA]</scope>
    <source>
        <strain evidence="4 5">NIES-2499</strain>
    </source>
</reference>
<comment type="subcellular location">
    <subcellularLocation>
        <location evidence="1">Nucleus</location>
    </subcellularLocation>
</comment>
<keyword evidence="5" id="KW-1185">Reference proteome</keyword>
<organism evidence="4 5">
    <name type="scientific">Chlamydomonas eustigma</name>
    <dbReference type="NCBI Taxonomy" id="1157962"/>
    <lineage>
        <taxon>Eukaryota</taxon>
        <taxon>Viridiplantae</taxon>
        <taxon>Chlorophyta</taxon>
        <taxon>core chlorophytes</taxon>
        <taxon>Chlorophyceae</taxon>
        <taxon>CS clade</taxon>
        <taxon>Chlamydomonadales</taxon>
        <taxon>Chlamydomonadaceae</taxon>
        <taxon>Chlamydomonas</taxon>
    </lineage>
</organism>
<dbReference type="InterPro" id="IPR036980">
    <property type="entry name" value="RNase_P/MRP_Rpp29_sf"/>
</dbReference>
<dbReference type="GO" id="GO:0006364">
    <property type="term" value="P:rRNA processing"/>
    <property type="evidence" value="ECO:0007669"/>
    <property type="project" value="TreeGrafter"/>
</dbReference>
<proteinExistence type="inferred from homology"/>
<dbReference type="SUPFAM" id="SSF101744">
    <property type="entry name" value="Rof/RNase P subunit-like"/>
    <property type="match status" value="1"/>
</dbReference>
<dbReference type="Pfam" id="PF01868">
    <property type="entry name" value="RNase_P-MRP_p29"/>
    <property type="match status" value="1"/>
</dbReference>
<sequence length="339" mass="35785">MQKTSPGGPAVSHAKKRRLNELAQGSKLKALKASQQGAGSNISAASTIVASSGLTEFPYTKLPQEILDSILSKNAQVLLPDNLISSISSSAPINKPAIQKFVEVLLATNNTQRGDTLAAAVQRVVDKTVMLENPISNPGSANAQAGLNRSKTPKYSRNLRSRSQSGSIVEQLKDKTRRGRCVLSYDSLLPLHTLWFSYMSKLGLSIASTPTVFPTSHPPSSRTLSSADKLTRSTSSQPPAPGCSSDLGGGLSLSDARLLIQADLHGCLMTVSSSRQACHVGVTGIAAAVTAQVVCLVSQDNRLHVVPKAGSVFEYTIPSGRVLSVRGEGWMDKNKTAAL</sequence>
<dbReference type="OrthoDB" id="124041at2759"/>
<dbReference type="InterPro" id="IPR016848">
    <property type="entry name" value="RNase_P/MRP_Rpp29-subunit"/>
</dbReference>
<evidence type="ECO:0000256" key="3">
    <source>
        <dbReference type="SAM" id="MobiDB-lite"/>
    </source>
</evidence>
<dbReference type="Gene3D" id="2.30.30.210">
    <property type="entry name" value="Ribonuclease P/MRP, subunit p29"/>
    <property type="match status" value="1"/>
</dbReference>
<dbReference type="GO" id="GO:0033204">
    <property type="term" value="F:ribonuclease P RNA binding"/>
    <property type="evidence" value="ECO:0007669"/>
    <property type="project" value="InterPro"/>
</dbReference>
<feature type="compositionally biased region" description="Basic residues" evidence="3">
    <location>
        <begin position="151"/>
        <end position="160"/>
    </location>
</feature>
<dbReference type="SMART" id="SM00538">
    <property type="entry name" value="POP4"/>
    <property type="match status" value="1"/>
</dbReference>
<feature type="compositionally biased region" description="Polar residues" evidence="3">
    <location>
        <begin position="135"/>
        <end position="150"/>
    </location>
</feature>
<dbReference type="InterPro" id="IPR002730">
    <property type="entry name" value="Rpp29/RNP1"/>
</dbReference>
<dbReference type="EMBL" id="BEGY01000089">
    <property type="protein sequence ID" value="GAX82979.1"/>
    <property type="molecule type" value="Genomic_DNA"/>
</dbReference>
<dbReference type="InterPro" id="IPR023534">
    <property type="entry name" value="Rof/RNase_P-like"/>
</dbReference>
<protein>
    <submittedName>
        <fullName evidence="4">Uncharacterized protein</fullName>
    </submittedName>
</protein>
<dbReference type="GO" id="GO:0030677">
    <property type="term" value="C:ribonuclease P complex"/>
    <property type="evidence" value="ECO:0007669"/>
    <property type="project" value="InterPro"/>
</dbReference>
<dbReference type="Proteomes" id="UP000232323">
    <property type="component" value="Unassembled WGS sequence"/>
</dbReference>
<dbReference type="GO" id="GO:0001682">
    <property type="term" value="P:tRNA 5'-leader removal"/>
    <property type="evidence" value="ECO:0007669"/>
    <property type="project" value="InterPro"/>
</dbReference>
<feature type="region of interest" description="Disordered" evidence="3">
    <location>
        <begin position="212"/>
        <end position="246"/>
    </location>
</feature>
<dbReference type="PANTHER" id="PTHR13348">
    <property type="entry name" value="RIBONUCLEASE P SUBUNIT P29"/>
    <property type="match status" value="1"/>
</dbReference>
<feature type="region of interest" description="Disordered" evidence="3">
    <location>
        <begin position="135"/>
        <end position="172"/>
    </location>
</feature>
<gene>
    <name evidence="4" type="ORF">CEUSTIGMA_g10406.t1</name>
</gene>
<evidence type="ECO:0000313" key="4">
    <source>
        <dbReference type="EMBL" id="GAX82979.1"/>
    </source>
</evidence>
<accession>A0A250XJ83</accession>
<name>A0A250XJ83_9CHLO</name>